<protein>
    <submittedName>
        <fullName evidence="6">Glucose dehydrogenase [FAD, quinone]</fullName>
    </submittedName>
</protein>
<dbReference type="PIRSF" id="PIRSF000137">
    <property type="entry name" value="Alcohol_oxidase"/>
    <property type="match status" value="1"/>
</dbReference>
<dbReference type="EMBL" id="BGPR01004399">
    <property type="protein sequence ID" value="GBM99215.1"/>
    <property type="molecule type" value="Genomic_DNA"/>
</dbReference>
<evidence type="ECO:0000313" key="7">
    <source>
        <dbReference type="Proteomes" id="UP000499080"/>
    </source>
</evidence>
<dbReference type="SUPFAM" id="SSF51905">
    <property type="entry name" value="FAD/NAD(P)-binding domain"/>
    <property type="match status" value="1"/>
</dbReference>
<dbReference type="Gene3D" id="3.50.50.60">
    <property type="entry name" value="FAD/NAD(P)-binding domain"/>
    <property type="match status" value="1"/>
</dbReference>
<dbReference type="Proteomes" id="UP000499080">
    <property type="component" value="Unassembled WGS sequence"/>
</dbReference>
<gene>
    <name evidence="6" type="primary">Gld_49</name>
    <name evidence="6" type="ORF">AVEN_76616_1</name>
</gene>
<dbReference type="PANTHER" id="PTHR11552">
    <property type="entry name" value="GLUCOSE-METHANOL-CHOLINE GMC OXIDOREDUCTASE"/>
    <property type="match status" value="1"/>
</dbReference>
<keyword evidence="2 3" id="KW-0274">FAD</keyword>
<evidence type="ECO:0000313" key="6">
    <source>
        <dbReference type="EMBL" id="GBM99215.1"/>
    </source>
</evidence>
<keyword evidence="3" id="KW-0285">Flavoprotein</keyword>
<accession>A0A4Y2KBV4</accession>
<evidence type="ECO:0000259" key="5">
    <source>
        <dbReference type="PROSITE" id="PS00624"/>
    </source>
</evidence>
<evidence type="ECO:0000259" key="4">
    <source>
        <dbReference type="PROSITE" id="PS00623"/>
    </source>
</evidence>
<comment type="cofactor">
    <cofactor evidence="2">
        <name>FAD</name>
        <dbReference type="ChEBI" id="CHEBI:57692"/>
    </cofactor>
</comment>
<feature type="domain" description="Glucose-methanol-choline oxidoreductase N-terminal" evidence="4">
    <location>
        <begin position="177"/>
        <end position="200"/>
    </location>
</feature>
<dbReference type="PROSITE" id="PS00624">
    <property type="entry name" value="GMC_OXRED_2"/>
    <property type="match status" value="1"/>
</dbReference>
<dbReference type="InterPro" id="IPR036188">
    <property type="entry name" value="FAD/NAD-bd_sf"/>
</dbReference>
<comment type="caution">
    <text evidence="6">The sequence shown here is derived from an EMBL/GenBank/DDBJ whole genome shotgun (WGS) entry which is preliminary data.</text>
</comment>
<dbReference type="SUPFAM" id="SSF54373">
    <property type="entry name" value="FAD-linked reductases, C-terminal domain"/>
    <property type="match status" value="1"/>
</dbReference>
<dbReference type="Pfam" id="PF00732">
    <property type="entry name" value="GMC_oxred_N"/>
    <property type="match status" value="1"/>
</dbReference>
<feature type="binding site" evidence="2">
    <location>
        <position position="628"/>
    </location>
    <ligand>
        <name>FAD</name>
        <dbReference type="ChEBI" id="CHEBI:57692"/>
    </ligand>
</feature>
<organism evidence="6 7">
    <name type="scientific">Araneus ventricosus</name>
    <name type="common">Orbweaver spider</name>
    <name type="synonym">Epeira ventricosa</name>
    <dbReference type="NCBI Taxonomy" id="182803"/>
    <lineage>
        <taxon>Eukaryota</taxon>
        <taxon>Metazoa</taxon>
        <taxon>Ecdysozoa</taxon>
        <taxon>Arthropoda</taxon>
        <taxon>Chelicerata</taxon>
        <taxon>Arachnida</taxon>
        <taxon>Araneae</taxon>
        <taxon>Araneomorphae</taxon>
        <taxon>Entelegynae</taxon>
        <taxon>Araneoidea</taxon>
        <taxon>Araneidae</taxon>
        <taxon>Araneus</taxon>
    </lineage>
</organism>
<dbReference type="OrthoDB" id="269227at2759"/>
<evidence type="ECO:0000256" key="3">
    <source>
        <dbReference type="RuleBase" id="RU003968"/>
    </source>
</evidence>
<dbReference type="PROSITE" id="PS00623">
    <property type="entry name" value="GMC_OXRED_1"/>
    <property type="match status" value="1"/>
</dbReference>
<evidence type="ECO:0000256" key="1">
    <source>
        <dbReference type="ARBA" id="ARBA00010790"/>
    </source>
</evidence>
<dbReference type="InterPro" id="IPR012132">
    <property type="entry name" value="GMC_OxRdtase"/>
</dbReference>
<feature type="domain" description="Glucose-methanol-choline oxidoreductase N-terminal" evidence="5">
    <location>
        <begin position="352"/>
        <end position="366"/>
    </location>
</feature>
<sequence>MKRARSDKAPSLILHCVQDPYKKVHLVPKIRAAESFELLPCEVQDIFLSLLRTANTCSWIVYNMVFFTGKNSIIRLFYYALAYTVYSPKPSEIFNEEYDYIVVGAGSAGSVVASRLSEDPCVKVLLLEAGGKADPISEIPAAAFLLQLTDDDWQFKTTPQKRAAGGFKDQQLPVPRGKGIGGSSLINFFMYVRGNKKDYDQWAENGATGWAWKDVFPYFLKSEDNTNPEIANNGYHGKGGLLTVSNIQYNSTLMHTFIEAGKELGFEHRDINGEKQTGFSKLQGTIRNGKRCSTAKAFLVPAEDRPNLHILSNAYARKVLINDKKVATGVEFEINGHIYVVKARKEVIVSAGTIQSPQLLMLSGIGPKEHLRKFGIPVVADLPVGDNLQDHVGTASLNFEAKDAEPLLLRQITNPLNIREFVKNGTGPLTSFSGIEGMAYINSKHQNPKLDWPDLEIHLASGSPASDYGQILSDTVGMTPEVYRRVYAPNTGKNTFTFFPCYLRPKSKGTIRLQSANPKDFPLIDPNLFEVEEDLDKLVEVMKACVNLVENTTAFQRIGAKMFQMKHPGCEKYKIYSDKYLRCVGRNYVFNLYHPVGTCKMGNPNDRTTVVDPELKVKGIKNLRVVDGSIMPTIISGNTNAPIIMVAEKASEMIKKDNPDRKNCNPEEEYRTEDDWFGWWK</sequence>
<dbReference type="GO" id="GO:0016614">
    <property type="term" value="F:oxidoreductase activity, acting on CH-OH group of donors"/>
    <property type="evidence" value="ECO:0007669"/>
    <property type="project" value="InterPro"/>
</dbReference>
<comment type="similarity">
    <text evidence="1 3">Belongs to the GMC oxidoreductase family.</text>
</comment>
<dbReference type="GO" id="GO:0050660">
    <property type="term" value="F:flavin adenine dinucleotide binding"/>
    <property type="evidence" value="ECO:0007669"/>
    <property type="project" value="InterPro"/>
</dbReference>
<dbReference type="Gene3D" id="3.30.560.10">
    <property type="entry name" value="Glucose Oxidase, domain 3"/>
    <property type="match status" value="1"/>
</dbReference>
<name>A0A4Y2KBV4_ARAVE</name>
<dbReference type="Pfam" id="PF05199">
    <property type="entry name" value="GMC_oxred_C"/>
    <property type="match status" value="1"/>
</dbReference>
<proteinExistence type="inferred from homology"/>
<dbReference type="InterPro" id="IPR000172">
    <property type="entry name" value="GMC_OxRdtase_N"/>
</dbReference>
<dbReference type="AlphaFoldDB" id="A0A4Y2KBV4"/>
<keyword evidence="7" id="KW-1185">Reference proteome</keyword>
<dbReference type="PANTHER" id="PTHR11552:SF227">
    <property type="entry name" value="GLUCOSE DEHYDROGENASE [FAD, QUINONE]-LIKE PROTEIN"/>
    <property type="match status" value="1"/>
</dbReference>
<reference evidence="6 7" key="1">
    <citation type="journal article" date="2019" name="Sci. Rep.">
        <title>Orb-weaving spider Araneus ventricosus genome elucidates the spidroin gene catalogue.</title>
        <authorList>
            <person name="Kono N."/>
            <person name="Nakamura H."/>
            <person name="Ohtoshi R."/>
            <person name="Moran D.A.P."/>
            <person name="Shinohara A."/>
            <person name="Yoshida Y."/>
            <person name="Fujiwara M."/>
            <person name="Mori M."/>
            <person name="Tomita M."/>
            <person name="Arakawa K."/>
        </authorList>
    </citation>
    <scope>NUCLEOTIDE SEQUENCE [LARGE SCALE GENOMIC DNA]</scope>
</reference>
<evidence type="ECO:0000256" key="2">
    <source>
        <dbReference type="PIRSR" id="PIRSR000137-2"/>
    </source>
</evidence>
<dbReference type="InterPro" id="IPR007867">
    <property type="entry name" value="GMC_OxRtase_C"/>
</dbReference>